<dbReference type="EC" id="1.14.13.2" evidence="4"/>
<keyword evidence="1" id="KW-0285">Flavoprotein</keyword>
<name>A0A5Q0H1H4_SACSY</name>
<gene>
    <name evidence="4" type="ORF">EKG83_20725</name>
</gene>
<sequence>MRTRVGIVGAGPAGLVLSLLLAERGIESVVVETRGREEIERTIRAGVLEQGTVDLLTDLGVGARARAEGARHEGVELRFGGQGHRIDFAGLAGRAVWLYPQHEVLKDLIAARLKGGADIRFGARDVALRDVTSDRPVISFTDADGTPVELRCDVIAGCDGSAGVSRRTVPDDVRTDYFRAYPFGWFGILVEAPRSSEELVYAHSERGFALISTRTPDVQRMYFQCAPDERPDDWSDDRIWAELNARVAGGGFTLKEGRIFDKGVIAMRSYVCEPMRHGRLFLAGDAAHVVPPTGAKGLNLAVADVVVLARALERFFTANETDLLDAYGPTAARRVWRAQHFSWWMTSMLHLDPAGSAFDLKRQLGELELVTGSTAAATHLAESYTGWPIEL</sequence>
<evidence type="ECO:0000256" key="1">
    <source>
        <dbReference type="ARBA" id="ARBA00022630"/>
    </source>
</evidence>
<dbReference type="SUPFAM" id="SSF51905">
    <property type="entry name" value="FAD/NAD(P)-binding domain"/>
    <property type="match status" value="1"/>
</dbReference>
<dbReference type="GO" id="GO:0071949">
    <property type="term" value="F:FAD binding"/>
    <property type="evidence" value="ECO:0007669"/>
    <property type="project" value="InterPro"/>
</dbReference>
<dbReference type="EMBL" id="CP034550">
    <property type="protein sequence ID" value="QFZ19532.1"/>
    <property type="molecule type" value="Genomic_DNA"/>
</dbReference>
<dbReference type="Gene3D" id="3.30.9.10">
    <property type="entry name" value="D-Amino Acid Oxidase, subunit A, domain 2"/>
    <property type="match status" value="1"/>
</dbReference>
<proteinExistence type="predicted"/>
<dbReference type="Gene3D" id="3.50.50.60">
    <property type="entry name" value="FAD/NAD(P)-binding domain"/>
    <property type="match status" value="1"/>
</dbReference>
<dbReference type="OrthoDB" id="9791689at2"/>
<dbReference type="Proteomes" id="UP000325787">
    <property type="component" value="Chromosome"/>
</dbReference>
<protein>
    <submittedName>
        <fullName evidence="4">4-hydroxybenzoate 3-monooxygenase</fullName>
        <ecNumber evidence="4">1.14.13.2</ecNumber>
    </submittedName>
</protein>
<dbReference type="KEGG" id="ssyi:EKG83_20725"/>
<evidence type="ECO:0000313" key="5">
    <source>
        <dbReference type="Proteomes" id="UP000325787"/>
    </source>
</evidence>
<dbReference type="NCBIfam" id="NF006091">
    <property type="entry name" value="PRK08243.1"/>
    <property type="match status" value="1"/>
</dbReference>
<dbReference type="PANTHER" id="PTHR43004:SF3">
    <property type="entry name" value="P-HYDROXYBENZOATE HYDROXYLASE"/>
    <property type="match status" value="1"/>
</dbReference>
<dbReference type="RefSeq" id="WP_033431816.1">
    <property type="nucleotide sequence ID" value="NZ_CP034550.1"/>
</dbReference>
<accession>A0A5Q0H1H4</accession>
<reference evidence="5" key="1">
    <citation type="journal article" date="2021" name="Curr. Microbiol.">
        <title>Complete genome of nocamycin-producing strain Saccharothrix syringae NRRL B-16468 reveals the biosynthetic potential for secondary metabolites.</title>
        <authorList>
            <person name="Mo X."/>
            <person name="Yang S."/>
        </authorList>
    </citation>
    <scope>NUCLEOTIDE SEQUENCE [LARGE SCALE GENOMIC DNA]</scope>
    <source>
        <strain evidence="5">ATCC 51364 / DSM 43886 / JCM 6844 / KCTC 9398 / NBRC 14523 / NRRL B-16468 / INA 2240</strain>
    </source>
</reference>
<keyword evidence="4" id="KW-0560">Oxidoreductase</keyword>
<keyword evidence="4" id="KW-0503">Monooxygenase</keyword>
<dbReference type="PRINTS" id="PR00420">
    <property type="entry name" value="RNGMNOXGNASE"/>
</dbReference>
<organism evidence="4 5">
    <name type="scientific">Saccharothrix syringae</name>
    <name type="common">Nocardiopsis syringae</name>
    <dbReference type="NCBI Taxonomy" id="103733"/>
    <lineage>
        <taxon>Bacteria</taxon>
        <taxon>Bacillati</taxon>
        <taxon>Actinomycetota</taxon>
        <taxon>Actinomycetes</taxon>
        <taxon>Pseudonocardiales</taxon>
        <taxon>Pseudonocardiaceae</taxon>
        <taxon>Saccharothrix</taxon>
    </lineage>
</organism>
<dbReference type="InterPro" id="IPR050641">
    <property type="entry name" value="RIFMO-like"/>
</dbReference>
<dbReference type="InterPro" id="IPR036188">
    <property type="entry name" value="FAD/NAD-bd_sf"/>
</dbReference>
<keyword evidence="2" id="KW-0274">FAD</keyword>
<dbReference type="Pfam" id="PF01494">
    <property type="entry name" value="FAD_binding_3"/>
    <property type="match status" value="1"/>
</dbReference>
<feature type="domain" description="FAD-binding" evidence="3">
    <location>
        <begin position="2"/>
        <end position="341"/>
    </location>
</feature>
<evidence type="ECO:0000256" key="2">
    <source>
        <dbReference type="ARBA" id="ARBA00022827"/>
    </source>
</evidence>
<dbReference type="SUPFAM" id="SSF54373">
    <property type="entry name" value="FAD-linked reductases, C-terminal domain"/>
    <property type="match status" value="1"/>
</dbReference>
<dbReference type="PANTHER" id="PTHR43004">
    <property type="entry name" value="TRK SYSTEM POTASSIUM UPTAKE PROTEIN"/>
    <property type="match status" value="1"/>
</dbReference>
<evidence type="ECO:0000313" key="4">
    <source>
        <dbReference type="EMBL" id="QFZ19532.1"/>
    </source>
</evidence>
<evidence type="ECO:0000259" key="3">
    <source>
        <dbReference type="Pfam" id="PF01494"/>
    </source>
</evidence>
<dbReference type="GO" id="GO:0018659">
    <property type="term" value="F:4-hydroxybenzoate 3-monooxygenase activity"/>
    <property type="evidence" value="ECO:0007669"/>
    <property type="project" value="UniProtKB-EC"/>
</dbReference>
<keyword evidence="5" id="KW-1185">Reference proteome</keyword>
<dbReference type="InterPro" id="IPR002938">
    <property type="entry name" value="FAD-bd"/>
</dbReference>
<dbReference type="AlphaFoldDB" id="A0A5Q0H1H4"/>